<dbReference type="RefSeq" id="XP_005713346.1">
    <property type="nucleotide sequence ID" value="XM_005713289.1"/>
</dbReference>
<keyword evidence="5" id="KW-0539">Nucleus</keyword>
<comment type="subcellular location">
    <subcellularLocation>
        <location evidence="1">Nucleus</location>
    </subcellularLocation>
</comment>
<gene>
    <name evidence="8" type="ORF">CHC_T00008450001</name>
</gene>
<proteinExistence type="inferred from homology"/>
<feature type="region of interest" description="Disordered" evidence="6">
    <location>
        <begin position="1"/>
        <end position="33"/>
    </location>
</feature>
<dbReference type="Proteomes" id="UP000012073">
    <property type="component" value="Unassembled WGS sequence"/>
</dbReference>
<dbReference type="Gene3D" id="1.10.20.10">
    <property type="entry name" value="Histone, subunit A"/>
    <property type="match status" value="1"/>
</dbReference>
<dbReference type="OMA" id="HRRDTTV"/>
<dbReference type="CDD" id="cd07981">
    <property type="entry name" value="HFD_TAF12"/>
    <property type="match status" value="1"/>
</dbReference>
<dbReference type="AlphaFoldDB" id="R7Q6V5"/>
<dbReference type="GO" id="GO:0017025">
    <property type="term" value="F:TBP-class protein binding"/>
    <property type="evidence" value="ECO:0007669"/>
    <property type="project" value="TreeGrafter"/>
</dbReference>
<dbReference type="InterPro" id="IPR003228">
    <property type="entry name" value="TFIID_TAF12_dom"/>
</dbReference>
<dbReference type="PANTHER" id="PTHR12264:SF21">
    <property type="entry name" value="TRANSCRIPTION INITIATION FACTOR TFIID SUBUNIT 12"/>
    <property type="match status" value="1"/>
</dbReference>
<dbReference type="GO" id="GO:0000124">
    <property type="term" value="C:SAGA complex"/>
    <property type="evidence" value="ECO:0007669"/>
    <property type="project" value="InterPro"/>
</dbReference>
<dbReference type="PhylomeDB" id="R7Q6V5"/>
<evidence type="ECO:0000256" key="1">
    <source>
        <dbReference type="ARBA" id="ARBA00004123"/>
    </source>
</evidence>
<sequence length="141" mass="15692">MTPGMSNRPGGGSSGAGDPRNTQKTPNFVSPECRELLPGSKLSELLNEVAPGEVLDPDVEEFLQEHVDEFVDNVTEFACRFAKHRKSRVLEARDIQLHLEKNWNIRVPGYGDDPRPVKRTASTPVHQARMQAIAKSQHHQG</sequence>
<accession>R7Q6V5</accession>
<name>R7Q6V5_CHOCR</name>
<keyword evidence="3" id="KW-0805">Transcription regulation</keyword>
<evidence type="ECO:0000256" key="6">
    <source>
        <dbReference type="SAM" id="MobiDB-lite"/>
    </source>
</evidence>
<evidence type="ECO:0000256" key="4">
    <source>
        <dbReference type="ARBA" id="ARBA00023163"/>
    </source>
</evidence>
<evidence type="ECO:0000259" key="7">
    <source>
        <dbReference type="Pfam" id="PF03847"/>
    </source>
</evidence>
<dbReference type="GO" id="GO:0046982">
    <property type="term" value="F:protein heterodimerization activity"/>
    <property type="evidence" value="ECO:0007669"/>
    <property type="project" value="InterPro"/>
</dbReference>
<reference evidence="9" key="1">
    <citation type="journal article" date="2013" name="Proc. Natl. Acad. Sci. U.S.A.">
        <title>Genome structure and metabolic features in the red seaweed Chondrus crispus shed light on evolution of the Archaeplastida.</title>
        <authorList>
            <person name="Collen J."/>
            <person name="Porcel B."/>
            <person name="Carre W."/>
            <person name="Ball S.G."/>
            <person name="Chaparro C."/>
            <person name="Tonon T."/>
            <person name="Barbeyron T."/>
            <person name="Michel G."/>
            <person name="Noel B."/>
            <person name="Valentin K."/>
            <person name="Elias M."/>
            <person name="Artiguenave F."/>
            <person name="Arun A."/>
            <person name="Aury J.M."/>
            <person name="Barbosa-Neto J.F."/>
            <person name="Bothwell J.H."/>
            <person name="Bouget F.Y."/>
            <person name="Brillet L."/>
            <person name="Cabello-Hurtado F."/>
            <person name="Capella-Gutierrez S."/>
            <person name="Charrier B."/>
            <person name="Cladiere L."/>
            <person name="Cock J.M."/>
            <person name="Coelho S.M."/>
            <person name="Colleoni C."/>
            <person name="Czjzek M."/>
            <person name="Da Silva C."/>
            <person name="Delage L."/>
            <person name="Denoeud F."/>
            <person name="Deschamps P."/>
            <person name="Dittami S.M."/>
            <person name="Gabaldon T."/>
            <person name="Gachon C.M."/>
            <person name="Groisillier A."/>
            <person name="Herve C."/>
            <person name="Jabbari K."/>
            <person name="Katinka M."/>
            <person name="Kloareg B."/>
            <person name="Kowalczyk N."/>
            <person name="Labadie K."/>
            <person name="Leblanc C."/>
            <person name="Lopez P.J."/>
            <person name="McLachlan D.H."/>
            <person name="Meslet-Cladiere L."/>
            <person name="Moustafa A."/>
            <person name="Nehr Z."/>
            <person name="Nyvall Collen P."/>
            <person name="Panaud O."/>
            <person name="Partensky F."/>
            <person name="Poulain J."/>
            <person name="Rensing S.A."/>
            <person name="Rousvoal S."/>
            <person name="Samson G."/>
            <person name="Symeonidi A."/>
            <person name="Weissenbach J."/>
            <person name="Zambounis A."/>
            <person name="Wincker P."/>
            <person name="Boyen C."/>
        </authorList>
    </citation>
    <scope>NUCLEOTIDE SEQUENCE [LARGE SCALE GENOMIC DNA]</scope>
    <source>
        <strain evidence="9">cv. Stackhouse</strain>
    </source>
</reference>
<organism evidence="8 9">
    <name type="scientific">Chondrus crispus</name>
    <name type="common">Carrageen Irish moss</name>
    <name type="synonym">Polymorpha crispa</name>
    <dbReference type="NCBI Taxonomy" id="2769"/>
    <lineage>
        <taxon>Eukaryota</taxon>
        <taxon>Rhodophyta</taxon>
        <taxon>Florideophyceae</taxon>
        <taxon>Rhodymeniophycidae</taxon>
        <taxon>Gigartinales</taxon>
        <taxon>Gigartinaceae</taxon>
        <taxon>Chondrus</taxon>
    </lineage>
</organism>
<dbReference type="Pfam" id="PF03847">
    <property type="entry name" value="TFIID_20kDa"/>
    <property type="match status" value="1"/>
</dbReference>
<keyword evidence="4" id="KW-0804">Transcription</keyword>
<dbReference type="KEGG" id="ccp:CHC_T00008450001"/>
<evidence type="ECO:0000256" key="5">
    <source>
        <dbReference type="ARBA" id="ARBA00023242"/>
    </source>
</evidence>
<dbReference type="Gramene" id="CDF33543">
    <property type="protein sequence ID" value="CDF33543"/>
    <property type="gene ID" value="CHC_T00008450001"/>
</dbReference>
<dbReference type="EMBL" id="HG001649">
    <property type="protein sequence ID" value="CDF33543.1"/>
    <property type="molecule type" value="Genomic_DNA"/>
</dbReference>
<dbReference type="GO" id="GO:0051123">
    <property type="term" value="P:RNA polymerase II preinitiation complex assembly"/>
    <property type="evidence" value="ECO:0007669"/>
    <property type="project" value="TreeGrafter"/>
</dbReference>
<feature type="domain" description="Transcription initiation factor TFIID subunit 12" evidence="7">
    <location>
        <begin position="41"/>
        <end position="105"/>
    </location>
</feature>
<dbReference type="InterPro" id="IPR009072">
    <property type="entry name" value="Histone-fold"/>
</dbReference>
<dbReference type="SUPFAM" id="SSF47113">
    <property type="entry name" value="Histone-fold"/>
    <property type="match status" value="1"/>
</dbReference>
<dbReference type="GO" id="GO:0003677">
    <property type="term" value="F:DNA binding"/>
    <property type="evidence" value="ECO:0007669"/>
    <property type="project" value="TreeGrafter"/>
</dbReference>
<dbReference type="FunFam" id="1.10.20.10:FF:000011">
    <property type="entry name" value="Transcription initiation factor TFIID subunit 12"/>
    <property type="match status" value="1"/>
</dbReference>
<dbReference type="PANTHER" id="PTHR12264">
    <property type="entry name" value="TRANSCRIPTION INITIATION FACTOR TFIID SUBUNIT 12"/>
    <property type="match status" value="1"/>
</dbReference>
<comment type="similarity">
    <text evidence="2">Belongs to the TAF12 family.</text>
</comment>
<evidence type="ECO:0000256" key="2">
    <source>
        <dbReference type="ARBA" id="ARBA00007530"/>
    </source>
</evidence>
<evidence type="ECO:0000313" key="9">
    <source>
        <dbReference type="Proteomes" id="UP000012073"/>
    </source>
</evidence>
<protein>
    <submittedName>
        <fullName evidence="8">TATA-box binding protein-associated factor 12</fullName>
    </submittedName>
</protein>
<dbReference type="InterPro" id="IPR037794">
    <property type="entry name" value="TAF12"/>
</dbReference>
<keyword evidence="9" id="KW-1185">Reference proteome</keyword>
<evidence type="ECO:0000256" key="3">
    <source>
        <dbReference type="ARBA" id="ARBA00023015"/>
    </source>
</evidence>
<dbReference type="GO" id="GO:0005669">
    <property type="term" value="C:transcription factor TFIID complex"/>
    <property type="evidence" value="ECO:0007669"/>
    <property type="project" value="InterPro"/>
</dbReference>
<dbReference type="OrthoDB" id="2193432at2759"/>
<dbReference type="STRING" id="2769.R7Q6V5"/>
<evidence type="ECO:0000313" key="8">
    <source>
        <dbReference type="EMBL" id="CDF33543.1"/>
    </source>
</evidence>
<dbReference type="GeneID" id="17321085"/>